<reference evidence="6 7" key="1">
    <citation type="journal article" date="2016" name="Genome Announc.">
        <title>Complete Genome and Plasmid Sequences for Rhodococcus fascians D188 and Draft Sequences for Rhodococcus Isolates PBTS 1 and PBTS 2.</title>
        <authorList>
            <person name="Stamler R.A."/>
            <person name="Vereecke D."/>
            <person name="Zhang Y."/>
            <person name="Schilkey F."/>
            <person name="Devitt N."/>
            <person name="Randall J.J."/>
        </authorList>
    </citation>
    <scope>NUCLEOTIDE SEQUENCE [LARGE SCALE GENOMIC DNA]</scope>
    <source>
        <strain evidence="6 7">PBTS2</strain>
    </source>
</reference>
<dbReference type="AlphaFoldDB" id="A0A143QK12"/>
<feature type="domain" description="Fe/B12 periplasmic-binding" evidence="5">
    <location>
        <begin position="90"/>
        <end position="346"/>
    </location>
</feature>
<keyword evidence="4" id="KW-0732">Signal</keyword>
<dbReference type="PATRIC" id="fig|1653479.3.peg.1405"/>
<keyword evidence="7" id="KW-1185">Reference proteome</keyword>
<accession>A0A143QK12</accession>
<evidence type="ECO:0000256" key="2">
    <source>
        <dbReference type="ARBA" id="ARBA00008814"/>
    </source>
</evidence>
<proteinExistence type="inferred from homology"/>
<reference evidence="7" key="2">
    <citation type="submission" date="2016-04" db="EMBL/GenBank/DDBJ databases">
        <title>Complete Genome and Plasmid Sequences for Rhodococcus fascians D188 and Draft Sequences for Rhodococcus spp. Isolates PBTS 1 and PBTS 2.</title>
        <authorList>
            <person name="Stamer R."/>
            <person name="Vereecke D."/>
            <person name="Zhang Y."/>
            <person name="Schilkey F."/>
            <person name="Devitt N."/>
            <person name="Randall J."/>
        </authorList>
    </citation>
    <scope>NUCLEOTIDE SEQUENCE [LARGE SCALE GENOMIC DNA]</scope>
    <source>
        <strain evidence="7">PBTS2</strain>
    </source>
</reference>
<organism evidence="6 7">
    <name type="scientific">Rhodococcoides fascians</name>
    <name type="common">Rhodococcus fascians</name>
    <dbReference type="NCBI Taxonomy" id="1828"/>
    <lineage>
        <taxon>Bacteria</taxon>
        <taxon>Bacillati</taxon>
        <taxon>Actinomycetota</taxon>
        <taxon>Actinomycetes</taxon>
        <taxon>Mycobacteriales</taxon>
        <taxon>Nocardiaceae</taxon>
        <taxon>Rhodococcoides</taxon>
    </lineage>
</organism>
<evidence type="ECO:0000256" key="1">
    <source>
        <dbReference type="ARBA" id="ARBA00004196"/>
    </source>
</evidence>
<dbReference type="EMBL" id="CP015220">
    <property type="protein sequence ID" value="AMY22697.1"/>
    <property type="molecule type" value="Genomic_DNA"/>
</dbReference>
<dbReference type="PANTHER" id="PTHR30532:SF1">
    <property type="entry name" value="IRON(3+)-HYDROXAMATE-BINDING PROTEIN FHUD"/>
    <property type="match status" value="1"/>
</dbReference>
<dbReference type="GO" id="GO:1901678">
    <property type="term" value="P:iron coordination entity transport"/>
    <property type="evidence" value="ECO:0007669"/>
    <property type="project" value="UniProtKB-ARBA"/>
</dbReference>
<dbReference type="SUPFAM" id="SSF53807">
    <property type="entry name" value="Helical backbone' metal receptor"/>
    <property type="match status" value="1"/>
</dbReference>
<name>A0A143QK12_RHOFA</name>
<comment type="similarity">
    <text evidence="2">Belongs to the bacterial solute-binding protein 8 family.</text>
</comment>
<protein>
    <submittedName>
        <fullName evidence="6">Putative siderophore-binding lipoprotein YfiY</fullName>
    </submittedName>
</protein>
<dbReference type="InterPro" id="IPR051313">
    <property type="entry name" value="Bact_iron-sidero_bind"/>
</dbReference>
<dbReference type="PROSITE" id="PS50983">
    <property type="entry name" value="FE_B12_PBP"/>
    <property type="match status" value="1"/>
</dbReference>
<sequence length="346" mass="36897">MNRKRLAHKMGRVPAENVAGPLRLGSRYAAAVKNRGSARRTVVSLLSVALLLSVAACSREASTTDETGGEVRTVQHAFGETSVPVDPQRVAVLDGDRTLEAVVALGIQPVAAVKPPLTGDYAPVVRDRLTTEPIDIGSVDADVDIEALTAAAPDLIVMRTTGEDNRALYDRVAPIAPTVVVEYTPASWQNTLQQLAGILDRQEIADGLLADYRQAVDESESRSPRENATLTVARVRTDSLRYMTQDGSFPYAVLADLGYRAPAQQDRGSDAVQTVDVSPELIDVLAADDILLLTDAGTEDAVAQLRQNPLFTGLGARVTELPSKDFLFGNVLTAQALVDTVTEIGG</sequence>
<comment type="subcellular location">
    <subcellularLocation>
        <location evidence="1">Cell envelope</location>
    </subcellularLocation>
</comment>
<dbReference type="Pfam" id="PF01497">
    <property type="entry name" value="Peripla_BP_2"/>
    <property type="match status" value="1"/>
</dbReference>
<evidence type="ECO:0000256" key="4">
    <source>
        <dbReference type="ARBA" id="ARBA00022729"/>
    </source>
</evidence>
<evidence type="ECO:0000259" key="5">
    <source>
        <dbReference type="PROSITE" id="PS50983"/>
    </source>
</evidence>
<dbReference type="PANTHER" id="PTHR30532">
    <property type="entry name" value="IRON III DICITRATE-BINDING PERIPLASMIC PROTEIN"/>
    <property type="match status" value="1"/>
</dbReference>
<gene>
    <name evidence="6" type="primary">yfiY_5</name>
    <name evidence="6" type="ORF">A3Q41_01389</name>
</gene>
<evidence type="ECO:0000256" key="3">
    <source>
        <dbReference type="ARBA" id="ARBA00022448"/>
    </source>
</evidence>
<keyword evidence="3" id="KW-0813">Transport</keyword>
<evidence type="ECO:0000313" key="6">
    <source>
        <dbReference type="EMBL" id="AMY22697.1"/>
    </source>
</evidence>
<dbReference type="Gene3D" id="3.40.50.1980">
    <property type="entry name" value="Nitrogenase molybdenum iron protein domain"/>
    <property type="match status" value="2"/>
</dbReference>
<evidence type="ECO:0000313" key="7">
    <source>
        <dbReference type="Proteomes" id="UP000076038"/>
    </source>
</evidence>
<dbReference type="KEGG" id="rhs:A3Q41_01389"/>
<dbReference type="GO" id="GO:0030288">
    <property type="term" value="C:outer membrane-bounded periplasmic space"/>
    <property type="evidence" value="ECO:0007669"/>
    <property type="project" value="TreeGrafter"/>
</dbReference>
<keyword evidence="6" id="KW-0449">Lipoprotein</keyword>
<dbReference type="Proteomes" id="UP000076038">
    <property type="component" value="Chromosome"/>
</dbReference>
<dbReference type="InterPro" id="IPR002491">
    <property type="entry name" value="ABC_transptr_periplasmic_BD"/>
</dbReference>